<reference evidence="2" key="1">
    <citation type="submission" date="2023-07" db="EMBL/GenBank/DDBJ databases">
        <authorList>
            <consortium name="CYATHOMIX"/>
        </authorList>
    </citation>
    <scope>NUCLEOTIDE SEQUENCE</scope>
    <source>
        <strain evidence="2">N/A</strain>
    </source>
</reference>
<evidence type="ECO:0000313" key="3">
    <source>
        <dbReference type="Proteomes" id="UP001176961"/>
    </source>
</evidence>
<evidence type="ECO:0000256" key="1">
    <source>
        <dbReference type="SAM" id="SignalP"/>
    </source>
</evidence>
<dbReference type="PANTHER" id="PTHR47666">
    <property type="entry name" value="PROTEIN VASCULAR ASSOCIATED DEATH 1, CHLOROPLASTIC"/>
    <property type="match status" value="1"/>
</dbReference>
<protein>
    <recommendedName>
        <fullName evidence="4">Secreted protein</fullName>
    </recommendedName>
</protein>
<keyword evidence="1" id="KW-0732">Signal</keyword>
<evidence type="ECO:0008006" key="4">
    <source>
        <dbReference type="Google" id="ProtNLM"/>
    </source>
</evidence>
<feature type="chain" id="PRO_5041454543" description="Secreted protein" evidence="1">
    <location>
        <begin position="25"/>
        <end position="101"/>
    </location>
</feature>
<proteinExistence type="predicted"/>
<gene>
    <name evidence="2" type="ORF">CYNAS_LOCUS3447</name>
</gene>
<organism evidence="2 3">
    <name type="scientific">Cylicocyclus nassatus</name>
    <name type="common">Nematode worm</name>
    <dbReference type="NCBI Taxonomy" id="53992"/>
    <lineage>
        <taxon>Eukaryota</taxon>
        <taxon>Metazoa</taxon>
        <taxon>Ecdysozoa</taxon>
        <taxon>Nematoda</taxon>
        <taxon>Chromadorea</taxon>
        <taxon>Rhabditida</taxon>
        <taxon>Rhabditina</taxon>
        <taxon>Rhabditomorpha</taxon>
        <taxon>Strongyloidea</taxon>
        <taxon>Strongylidae</taxon>
        <taxon>Cylicocyclus</taxon>
    </lineage>
</organism>
<dbReference type="AlphaFoldDB" id="A0AA36DRL3"/>
<dbReference type="EMBL" id="CATQJL010000001">
    <property type="protein sequence ID" value="CAJ0591464.1"/>
    <property type="molecule type" value="Genomic_DNA"/>
</dbReference>
<feature type="signal peptide" evidence="1">
    <location>
        <begin position="1"/>
        <end position="24"/>
    </location>
</feature>
<comment type="caution">
    <text evidence="2">The sequence shown here is derived from an EMBL/GenBank/DDBJ whole genome shotgun (WGS) entry which is preliminary data.</text>
</comment>
<keyword evidence="3" id="KW-1185">Reference proteome</keyword>
<dbReference type="PANTHER" id="PTHR47666:SF1">
    <property type="entry name" value="PROTEIN VASCULAR ASSOCIATED DEATH 1, CHLOROPLASTIC"/>
    <property type="match status" value="1"/>
</dbReference>
<sequence length="101" mass="11739">MPPAFLSLPRLCCIFLQLFFIIKASFTTERDVRTFVLCKVESLVHSDADSVAATEELDSLATRSVFHKFITIFALLSDEKLVNYYSCCYWKNRFPNQKQIF</sequence>
<evidence type="ECO:0000313" key="2">
    <source>
        <dbReference type="EMBL" id="CAJ0591464.1"/>
    </source>
</evidence>
<name>A0AA36DRL3_CYLNA</name>
<dbReference type="Proteomes" id="UP001176961">
    <property type="component" value="Unassembled WGS sequence"/>
</dbReference>
<accession>A0AA36DRL3</accession>